<gene>
    <name evidence="4" type="ORF">Pgy4_40792</name>
</gene>
<organism evidence="4 5">
    <name type="scientific">Pseudomonas savastanoi pv. glycinea str. race 4</name>
    <dbReference type="NCBI Taxonomy" id="875330"/>
    <lineage>
        <taxon>Bacteria</taxon>
        <taxon>Pseudomonadati</taxon>
        <taxon>Pseudomonadota</taxon>
        <taxon>Gammaproteobacteria</taxon>
        <taxon>Pseudomonadales</taxon>
        <taxon>Pseudomonadaceae</taxon>
        <taxon>Pseudomonas</taxon>
    </lineage>
</organism>
<name>F3CJ84_PSESG</name>
<dbReference type="HOGENOM" id="CLU_3361508_0_0_6"/>
<protein>
    <submittedName>
        <fullName evidence="4">Glutamine synthetase</fullName>
    </submittedName>
</protein>
<comment type="caution">
    <text evidence="4">The sequence shown here is derived from an EMBL/GenBank/DDBJ whole genome shotgun (WGS) entry which is preliminary data.</text>
</comment>
<feature type="domain" description="GS catalytic" evidence="3">
    <location>
        <begin position="1"/>
        <end position="36"/>
    </location>
</feature>
<dbReference type="AlphaFoldDB" id="F3CJ84"/>
<dbReference type="Pfam" id="PF00120">
    <property type="entry name" value="Gln-synt_C"/>
    <property type="match status" value="1"/>
</dbReference>
<evidence type="ECO:0000256" key="2">
    <source>
        <dbReference type="RuleBase" id="RU000384"/>
    </source>
</evidence>
<evidence type="ECO:0000256" key="1">
    <source>
        <dbReference type="PROSITE-ProRule" id="PRU01331"/>
    </source>
</evidence>
<proteinExistence type="inferred from homology"/>
<dbReference type="SUPFAM" id="SSF55931">
    <property type="entry name" value="Glutamine synthetase/guanido kinase"/>
    <property type="match status" value="1"/>
</dbReference>
<dbReference type="PROSITE" id="PS51987">
    <property type="entry name" value="GS_CATALYTIC"/>
    <property type="match status" value="1"/>
</dbReference>
<dbReference type="GO" id="GO:0004356">
    <property type="term" value="F:glutamine synthetase activity"/>
    <property type="evidence" value="ECO:0007669"/>
    <property type="project" value="InterPro"/>
</dbReference>
<evidence type="ECO:0000259" key="3">
    <source>
        <dbReference type="PROSITE" id="PS51987"/>
    </source>
</evidence>
<evidence type="ECO:0000313" key="5">
    <source>
        <dbReference type="Proteomes" id="UP000005466"/>
    </source>
</evidence>
<accession>F3CJ84</accession>
<dbReference type="InterPro" id="IPR008146">
    <property type="entry name" value="Gln_synth_cat_dom"/>
</dbReference>
<reference evidence="4 5" key="1">
    <citation type="journal article" date="2011" name="PLoS Pathog.">
        <title>Dynamic evolution of pathogenicity revealed by sequencing and comparative genomics of 19 Pseudomonas syringae isolates.</title>
        <authorList>
            <person name="Baltrus D.A."/>
            <person name="Nishimura M.T."/>
            <person name="Romanchuk A."/>
            <person name="Chang J.H."/>
            <person name="Mukhtar M.S."/>
            <person name="Cherkis K."/>
            <person name="Roach J."/>
            <person name="Grant S.R."/>
            <person name="Jones C.D."/>
            <person name="Dangl J.L."/>
        </authorList>
    </citation>
    <scope>NUCLEOTIDE SEQUENCE [LARGE SCALE GENOMIC DNA]</scope>
    <source>
        <strain evidence="5">race 4</strain>
    </source>
</reference>
<feature type="non-terminal residue" evidence="4">
    <location>
        <position position="36"/>
    </location>
</feature>
<dbReference type="EMBL" id="ADWY01003906">
    <property type="protein sequence ID" value="EGH19326.1"/>
    <property type="molecule type" value="Genomic_DNA"/>
</dbReference>
<feature type="non-terminal residue" evidence="4">
    <location>
        <position position="1"/>
    </location>
</feature>
<dbReference type="Proteomes" id="UP000005466">
    <property type="component" value="Unassembled WGS sequence"/>
</dbReference>
<dbReference type="InterPro" id="IPR014746">
    <property type="entry name" value="Gln_synth/guanido_kin_cat_dom"/>
</dbReference>
<dbReference type="Gene3D" id="3.30.590.10">
    <property type="entry name" value="Glutamine synthetase/guanido kinase, catalytic domain"/>
    <property type="match status" value="1"/>
</dbReference>
<evidence type="ECO:0000313" key="4">
    <source>
        <dbReference type="EMBL" id="EGH19326.1"/>
    </source>
</evidence>
<comment type="similarity">
    <text evidence="1 2">Belongs to the glutamine synthetase family.</text>
</comment>
<sequence length="36" mass="3811">PDAVPQNRRVENRLPGADANPYLAIAASLLCGFIGM</sequence>